<sequence>MIPYKGLVGSLSYHQCPGVVTESKEYEDGLRALKRFSSLNDGIFRSISRKKSCQKEEQAVEIAVGESSSAEEDLAPSPSSWYQSICSYVRLRLNGRLWQELSGAFGGLGSFLPAVLALSLYNETDFGTTLLFSGVFNVVTGLVFKIPIPVQPMAAILVAALSPNPLTVPQIMAAGLITAFAMGILGITGWMEFLYHRIPLPVVRGVMLGEGLMTAIKSVTYILEYQDLAKMQNLGQRSWLGIKGLLVPVTILIFLGIVSGARKSSEENGEKISDPVVNNDDKSVREALLSTSGDREEQEAEESTWRRAILNIPTALLIILIGLALAIAYDPQTIGNLQLGPSPIKFVKISYEDWSVGLLRAAVYQIPVSILSSVISTSTLSSDYFPGEKVTPSSLCLSVWVMNLLGCWFGAVPVCHGAVGLAGQYKFGARSGLSMMMLGMIKLLLGLLFGSSVSWILTQYPESLFGVLLLWSGLELALVCQARNTPLDLLVMLAVVVVSIGSSTAFSTTLGFVCGLVLYLVLKLHQWLKK</sequence>
<dbReference type="AlphaFoldDB" id="A0ABD1Z3W4"/>
<feature type="transmembrane region" description="Helical" evidence="1">
    <location>
        <begin position="308"/>
        <end position="329"/>
    </location>
</feature>
<keyword evidence="3" id="KW-1185">Reference proteome</keyword>
<name>A0ABD1Z3W4_9MARC</name>
<dbReference type="InterPro" id="IPR031563">
    <property type="entry name" value="MOT1/MOT2"/>
</dbReference>
<reference evidence="2 3" key="1">
    <citation type="submission" date="2024-09" db="EMBL/GenBank/DDBJ databases">
        <title>Chromosome-scale assembly of Riccia fluitans.</title>
        <authorList>
            <person name="Paukszto L."/>
            <person name="Sawicki J."/>
            <person name="Karawczyk K."/>
            <person name="Piernik-Szablinska J."/>
            <person name="Szczecinska M."/>
            <person name="Mazdziarz M."/>
        </authorList>
    </citation>
    <scope>NUCLEOTIDE SEQUENCE [LARGE SCALE GENOMIC DNA]</scope>
    <source>
        <strain evidence="2">Rf_01</strain>
        <tissue evidence="2">Aerial parts of the thallus</tissue>
    </source>
</reference>
<feature type="transmembrane region" description="Helical" evidence="1">
    <location>
        <begin position="242"/>
        <end position="261"/>
    </location>
</feature>
<evidence type="ECO:0000313" key="2">
    <source>
        <dbReference type="EMBL" id="KAL2641599.1"/>
    </source>
</evidence>
<dbReference type="EMBL" id="JBHFFA010000002">
    <property type="protein sequence ID" value="KAL2641599.1"/>
    <property type="molecule type" value="Genomic_DNA"/>
</dbReference>
<feature type="transmembrane region" description="Helical" evidence="1">
    <location>
        <begin position="489"/>
        <end position="522"/>
    </location>
</feature>
<dbReference type="PANTHER" id="PTHR31970">
    <property type="match status" value="1"/>
</dbReference>
<feature type="transmembrane region" description="Helical" evidence="1">
    <location>
        <begin position="128"/>
        <end position="148"/>
    </location>
</feature>
<dbReference type="PANTHER" id="PTHR31970:SF9">
    <property type="entry name" value="MOLYBDATE TRANSPORTER 2"/>
    <property type="match status" value="1"/>
</dbReference>
<accession>A0ABD1Z3W4</accession>
<dbReference type="Proteomes" id="UP001605036">
    <property type="component" value="Unassembled WGS sequence"/>
</dbReference>
<evidence type="ECO:0000313" key="3">
    <source>
        <dbReference type="Proteomes" id="UP001605036"/>
    </source>
</evidence>
<protein>
    <recommendedName>
        <fullName evidence="4">Sulfate transporter</fullName>
    </recommendedName>
</protein>
<comment type="caution">
    <text evidence="2">The sequence shown here is derived from an EMBL/GenBank/DDBJ whole genome shotgun (WGS) entry which is preliminary data.</text>
</comment>
<feature type="transmembrane region" description="Helical" evidence="1">
    <location>
        <begin position="463"/>
        <end position="482"/>
    </location>
</feature>
<feature type="transmembrane region" description="Helical" evidence="1">
    <location>
        <begin position="400"/>
        <end position="423"/>
    </location>
</feature>
<feature type="transmembrane region" description="Helical" evidence="1">
    <location>
        <begin position="101"/>
        <end position="121"/>
    </location>
</feature>
<keyword evidence="1" id="KW-0472">Membrane</keyword>
<dbReference type="Pfam" id="PF16983">
    <property type="entry name" value="MFS_MOT1"/>
    <property type="match status" value="2"/>
</dbReference>
<evidence type="ECO:0008006" key="4">
    <source>
        <dbReference type="Google" id="ProtNLM"/>
    </source>
</evidence>
<feature type="transmembrane region" description="Helical" evidence="1">
    <location>
        <begin position="168"/>
        <end position="190"/>
    </location>
</feature>
<feature type="transmembrane region" description="Helical" evidence="1">
    <location>
        <begin position="435"/>
        <end position="457"/>
    </location>
</feature>
<organism evidence="2 3">
    <name type="scientific">Riccia fluitans</name>
    <dbReference type="NCBI Taxonomy" id="41844"/>
    <lineage>
        <taxon>Eukaryota</taxon>
        <taxon>Viridiplantae</taxon>
        <taxon>Streptophyta</taxon>
        <taxon>Embryophyta</taxon>
        <taxon>Marchantiophyta</taxon>
        <taxon>Marchantiopsida</taxon>
        <taxon>Marchantiidae</taxon>
        <taxon>Marchantiales</taxon>
        <taxon>Ricciaceae</taxon>
        <taxon>Riccia</taxon>
    </lineage>
</organism>
<keyword evidence="1" id="KW-0812">Transmembrane</keyword>
<gene>
    <name evidence="2" type="ORF">R1flu_009186</name>
</gene>
<evidence type="ECO:0000256" key="1">
    <source>
        <dbReference type="SAM" id="Phobius"/>
    </source>
</evidence>
<keyword evidence="1" id="KW-1133">Transmembrane helix</keyword>
<proteinExistence type="predicted"/>